<dbReference type="Pfam" id="PF00389">
    <property type="entry name" value="2-Hacid_dh"/>
    <property type="match status" value="1"/>
</dbReference>
<evidence type="ECO:0000313" key="8">
    <source>
        <dbReference type="Proteomes" id="UP001500630"/>
    </source>
</evidence>
<dbReference type="SUPFAM" id="SSF52283">
    <property type="entry name" value="Formate/glycerate dehydrogenase catalytic domain-like"/>
    <property type="match status" value="1"/>
</dbReference>
<dbReference type="SUPFAM" id="SSF51735">
    <property type="entry name" value="NAD(P)-binding Rossmann-fold domains"/>
    <property type="match status" value="1"/>
</dbReference>
<evidence type="ECO:0000313" key="7">
    <source>
        <dbReference type="EMBL" id="GAA3599469.1"/>
    </source>
</evidence>
<gene>
    <name evidence="7" type="ORF">GCM10022419_099080</name>
</gene>
<keyword evidence="2 4" id="KW-0560">Oxidoreductase</keyword>
<dbReference type="InterPro" id="IPR006139">
    <property type="entry name" value="D-isomer_2_OHA_DH_cat_dom"/>
</dbReference>
<dbReference type="InterPro" id="IPR050223">
    <property type="entry name" value="D-isomer_2-hydroxyacid_DH"/>
</dbReference>
<dbReference type="InterPro" id="IPR036291">
    <property type="entry name" value="NAD(P)-bd_dom_sf"/>
</dbReference>
<dbReference type="CDD" id="cd12167">
    <property type="entry name" value="2-Hacid_dh_8"/>
    <property type="match status" value="1"/>
</dbReference>
<dbReference type="InterPro" id="IPR029753">
    <property type="entry name" value="D-isomer_DH_CS"/>
</dbReference>
<evidence type="ECO:0000256" key="1">
    <source>
        <dbReference type="ARBA" id="ARBA00005854"/>
    </source>
</evidence>
<dbReference type="PROSITE" id="PS00670">
    <property type="entry name" value="D_2_HYDROXYACID_DH_2"/>
    <property type="match status" value="1"/>
</dbReference>
<dbReference type="Gene3D" id="3.40.50.720">
    <property type="entry name" value="NAD(P)-binding Rossmann-like Domain"/>
    <property type="match status" value="2"/>
</dbReference>
<evidence type="ECO:0000259" key="6">
    <source>
        <dbReference type="Pfam" id="PF02826"/>
    </source>
</evidence>
<evidence type="ECO:0000256" key="4">
    <source>
        <dbReference type="RuleBase" id="RU003719"/>
    </source>
</evidence>
<feature type="domain" description="D-isomer specific 2-hydroxyacid dehydrogenase NAD-binding" evidence="6">
    <location>
        <begin position="133"/>
        <end position="292"/>
    </location>
</feature>
<keyword evidence="3" id="KW-0520">NAD</keyword>
<reference evidence="8" key="1">
    <citation type="journal article" date="2019" name="Int. J. Syst. Evol. Microbiol.">
        <title>The Global Catalogue of Microorganisms (GCM) 10K type strain sequencing project: providing services to taxonomists for standard genome sequencing and annotation.</title>
        <authorList>
            <consortium name="The Broad Institute Genomics Platform"/>
            <consortium name="The Broad Institute Genome Sequencing Center for Infectious Disease"/>
            <person name="Wu L."/>
            <person name="Ma J."/>
        </authorList>
    </citation>
    <scope>NUCLEOTIDE SEQUENCE [LARGE SCALE GENOMIC DNA]</scope>
    <source>
        <strain evidence="8">JCM 17326</strain>
    </source>
</reference>
<sequence>MTLPRALLAMEPRFMDGLFGPDGLDRLTRLVDVDPGLVVNDFTDVPELASAEILVTCWGCPAIDAAVLRRAPDLRAVVHVAGTVKSLITDACWERGIAVSSGAATNAVPVAEYTVAAILFAGKRVLGIRDLYRTERRALDWAAHFPSLGNYRKTVGIIGASHTGRRVLDLLHSFDLDLLISDPYLDEAGAAALGAPLVGLDELLTAADVISVHAPALPETRHMLDARRLGLLSDGATLINTARGSLVDMAALTKELVSGRIDAVLDVTEPEILPADSLLYDLPNVLLTPHIAGSAGGELRRLAHSALDELDRYSRGLPFAHPVLPETIGRSA</sequence>
<organism evidence="7 8">
    <name type="scientific">Nonomuraea rosea</name>
    <dbReference type="NCBI Taxonomy" id="638574"/>
    <lineage>
        <taxon>Bacteria</taxon>
        <taxon>Bacillati</taxon>
        <taxon>Actinomycetota</taxon>
        <taxon>Actinomycetes</taxon>
        <taxon>Streptosporangiales</taxon>
        <taxon>Streptosporangiaceae</taxon>
        <taxon>Nonomuraea</taxon>
    </lineage>
</organism>
<name>A0ABP6Z779_9ACTN</name>
<dbReference type="InterPro" id="IPR006140">
    <property type="entry name" value="D-isomer_DH_NAD-bd"/>
</dbReference>
<comment type="caution">
    <text evidence="7">The sequence shown here is derived from an EMBL/GenBank/DDBJ whole genome shotgun (WGS) entry which is preliminary data.</text>
</comment>
<feature type="domain" description="D-isomer specific 2-hydroxyacid dehydrogenase catalytic" evidence="5">
    <location>
        <begin position="51"/>
        <end position="322"/>
    </location>
</feature>
<proteinExistence type="inferred from homology"/>
<dbReference type="EMBL" id="BAABDQ010000034">
    <property type="protein sequence ID" value="GAA3599469.1"/>
    <property type="molecule type" value="Genomic_DNA"/>
</dbReference>
<dbReference type="RefSeq" id="WP_345572983.1">
    <property type="nucleotide sequence ID" value="NZ_BAABDQ010000034.1"/>
</dbReference>
<dbReference type="PANTHER" id="PTHR10996">
    <property type="entry name" value="2-HYDROXYACID DEHYDROGENASE-RELATED"/>
    <property type="match status" value="1"/>
</dbReference>
<dbReference type="PANTHER" id="PTHR10996:SF178">
    <property type="entry name" value="2-HYDROXYACID DEHYDROGENASE YGL185C-RELATED"/>
    <property type="match status" value="1"/>
</dbReference>
<comment type="similarity">
    <text evidence="1 4">Belongs to the D-isomer specific 2-hydroxyacid dehydrogenase family.</text>
</comment>
<dbReference type="Proteomes" id="UP001500630">
    <property type="component" value="Unassembled WGS sequence"/>
</dbReference>
<evidence type="ECO:0000256" key="3">
    <source>
        <dbReference type="ARBA" id="ARBA00023027"/>
    </source>
</evidence>
<evidence type="ECO:0000256" key="2">
    <source>
        <dbReference type="ARBA" id="ARBA00023002"/>
    </source>
</evidence>
<evidence type="ECO:0000259" key="5">
    <source>
        <dbReference type="Pfam" id="PF00389"/>
    </source>
</evidence>
<keyword evidence="8" id="KW-1185">Reference proteome</keyword>
<dbReference type="Pfam" id="PF02826">
    <property type="entry name" value="2-Hacid_dh_C"/>
    <property type="match status" value="1"/>
</dbReference>
<accession>A0ABP6Z779</accession>
<protein>
    <submittedName>
        <fullName evidence="7">Hydroxyacid dehydrogenase</fullName>
    </submittedName>
</protein>